<dbReference type="AlphaFoldDB" id="A0A183N8Q8"/>
<protein>
    <submittedName>
        <fullName evidence="1">Uncharacterized protein</fullName>
    </submittedName>
</protein>
<accession>A0A183N8Q8</accession>
<reference evidence="1 2" key="1">
    <citation type="submission" date="2018-11" db="EMBL/GenBank/DDBJ databases">
        <authorList>
            <consortium name="Pathogen Informatics"/>
        </authorList>
    </citation>
    <scope>NUCLEOTIDE SEQUENCE [LARGE SCALE GENOMIC DNA]</scope>
    <source>
        <strain evidence="1 2">Zambia</strain>
    </source>
</reference>
<dbReference type="InterPro" id="IPR053134">
    <property type="entry name" value="RNA-dir_DNA_polymerase"/>
</dbReference>
<dbReference type="InterPro" id="IPR043128">
    <property type="entry name" value="Rev_trsase/Diguanyl_cyclase"/>
</dbReference>
<dbReference type="Gene3D" id="3.30.70.270">
    <property type="match status" value="1"/>
</dbReference>
<dbReference type="Proteomes" id="UP000277204">
    <property type="component" value="Unassembled WGS sequence"/>
</dbReference>
<proteinExistence type="predicted"/>
<organism evidence="1 2">
    <name type="scientific">Schistosoma margrebowiei</name>
    <dbReference type="NCBI Taxonomy" id="48269"/>
    <lineage>
        <taxon>Eukaryota</taxon>
        <taxon>Metazoa</taxon>
        <taxon>Spiralia</taxon>
        <taxon>Lophotrochozoa</taxon>
        <taxon>Platyhelminthes</taxon>
        <taxon>Trematoda</taxon>
        <taxon>Digenea</taxon>
        <taxon>Strigeidida</taxon>
        <taxon>Schistosomatoidea</taxon>
        <taxon>Schistosomatidae</taxon>
        <taxon>Schistosoma</taxon>
    </lineage>
</organism>
<dbReference type="InterPro" id="IPR043502">
    <property type="entry name" value="DNA/RNA_pol_sf"/>
</dbReference>
<dbReference type="PANTHER" id="PTHR24559">
    <property type="entry name" value="TRANSPOSON TY3-I GAG-POL POLYPROTEIN"/>
    <property type="match status" value="1"/>
</dbReference>
<sequence length="121" mass="13779">MVISVAHVPLKDDNDWRPTCDYRRLNAKTIPDHYPLPHIHDLTDTLKGTTVFSYFEGNPIHVDFHSVQPNDTAPTLMIPHPTANTRDDTSAVSQNELKTKRSGRGVRFFEQLNDYCTLDTS</sequence>
<name>A0A183N8Q8_9TREM</name>
<keyword evidence="2" id="KW-1185">Reference proteome</keyword>
<evidence type="ECO:0000313" key="2">
    <source>
        <dbReference type="Proteomes" id="UP000277204"/>
    </source>
</evidence>
<gene>
    <name evidence="1" type="ORF">SMRZ_LOCUS24683</name>
</gene>
<dbReference type="Gene3D" id="3.10.10.10">
    <property type="entry name" value="HIV Type 1 Reverse Transcriptase, subunit A, domain 1"/>
    <property type="match status" value="1"/>
</dbReference>
<dbReference type="PANTHER" id="PTHR24559:SF444">
    <property type="entry name" value="REVERSE TRANSCRIPTASE DOMAIN-CONTAINING PROTEIN"/>
    <property type="match status" value="1"/>
</dbReference>
<dbReference type="SUPFAM" id="SSF56672">
    <property type="entry name" value="DNA/RNA polymerases"/>
    <property type="match status" value="1"/>
</dbReference>
<dbReference type="EMBL" id="UZAI01020602">
    <property type="protein sequence ID" value="VDP52399.1"/>
    <property type="molecule type" value="Genomic_DNA"/>
</dbReference>
<evidence type="ECO:0000313" key="1">
    <source>
        <dbReference type="EMBL" id="VDP52399.1"/>
    </source>
</evidence>